<reference evidence="1" key="1">
    <citation type="journal article" date="2020" name="Nature">
        <title>Giant virus diversity and host interactions through global metagenomics.</title>
        <authorList>
            <person name="Schulz F."/>
            <person name="Roux S."/>
            <person name="Paez-Espino D."/>
            <person name="Jungbluth S."/>
            <person name="Walsh D.A."/>
            <person name="Denef V.J."/>
            <person name="McMahon K.D."/>
            <person name="Konstantinidis K.T."/>
            <person name="Eloe-Fadrosh E.A."/>
            <person name="Kyrpides N.C."/>
            <person name="Woyke T."/>
        </authorList>
    </citation>
    <scope>NUCLEOTIDE SEQUENCE</scope>
    <source>
        <strain evidence="1">GVMAG-S-1035237-23</strain>
    </source>
</reference>
<evidence type="ECO:0000313" key="1">
    <source>
        <dbReference type="EMBL" id="QHS79394.1"/>
    </source>
</evidence>
<dbReference type="AlphaFoldDB" id="A0A6C0AHX0"/>
<sequence>MEEWYSAVHRLEDESDDGALVKSVCHRIFYSLNRLKIKDKKKFGQRLGPEFESWRESVDEVFSKDLVHEIVGDDDFWKLTFKVARGSAS</sequence>
<name>A0A6C0AHX0_9ZZZZ</name>
<proteinExistence type="predicted"/>
<accession>A0A6C0AHX0</accession>
<organism evidence="1">
    <name type="scientific">viral metagenome</name>
    <dbReference type="NCBI Taxonomy" id="1070528"/>
    <lineage>
        <taxon>unclassified sequences</taxon>
        <taxon>metagenomes</taxon>
        <taxon>organismal metagenomes</taxon>
    </lineage>
</organism>
<protein>
    <submittedName>
        <fullName evidence="1">Uncharacterized protein</fullName>
    </submittedName>
</protein>
<dbReference type="EMBL" id="MN740642">
    <property type="protein sequence ID" value="QHS79394.1"/>
    <property type="molecule type" value="Genomic_DNA"/>
</dbReference>